<evidence type="ECO:0000313" key="1">
    <source>
        <dbReference type="EMBL" id="UZT28992.1"/>
    </source>
</evidence>
<organism evidence="2">
    <name type="scientific">Nucleocytoviricota sp</name>
    <dbReference type="NCBI Taxonomy" id="2809609"/>
    <lineage>
        <taxon>Viruses</taxon>
        <taxon>Varidnaviria</taxon>
        <taxon>Bamfordvirae</taxon>
        <taxon>Nucleocytoviricota</taxon>
    </lineage>
</organism>
<reference evidence="2" key="1">
    <citation type="submission" date="2022-11" db="EMBL/GenBank/DDBJ databases">
        <title>Genomics discovery of giant fungal viruses from subsurface oceanic crustal fluids.</title>
        <authorList>
            <person name="Bhattacharjee A.S."/>
            <person name="Schulz F."/>
            <person name="Woyke T."/>
            <person name="Orcutt B.N."/>
            <person name="Matinez Martinez J."/>
        </authorList>
    </citation>
    <scope>NUCLEOTIDE SEQUENCE</scope>
    <source>
        <strain evidence="1">VSAG1.JdFR</strain>
        <strain evidence="2">VSAG8.JdFR</strain>
    </source>
</reference>
<evidence type="ECO:0000313" key="2">
    <source>
        <dbReference type="EMBL" id="UZT29211.1"/>
    </source>
</evidence>
<protein>
    <submittedName>
        <fullName evidence="2">MIGE-like protein</fullName>
    </submittedName>
</protein>
<name>A0A9E8G5D8_9VIRU</name>
<sequence>MAKITKNLSQENPNFKFICKSCDYYSNNKKDFNKHLLTQKHIAKQMGENPENKISFTCNCGKIYKHQSSLCKHKKTCNFKKENISCEIIENEDVDYKDLVITLIKENNDIKEIMKKQQDQLMKQQDQISELIPKIGNNTINNTNNTNSNNKFNINLFLNEQCKDAMSINEFVQSIEISLKNLLTTKSKGLGNGLNEIINENMNKLSLYERPIHCTDKKRETLYVKNEKWEKDIDKANTTGMLKDLQMQQIKNIHKFKESHPNYEQDEELKHEYMILLNKCTKPLSESEKKLFKNLCDNTYVKDDDNLIT</sequence>
<dbReference type="EMBL" id="OP765584">
    <property type="protein sequence ID" value="UZT29211.1"/>
    <property type="molecule type" value="Genomic_DNA"/>
</dbReference>
<accession>A0A9E8G5D8</accession>
<dbReference type="EMBL" id="OP765507">
    <property type="protein sequence ID" value="UZT28992.1"/>
    <property type="molecule type" value="Genomic_DNA"/>
</dbReference>
<proteinExistence type="predicted"/>